<evidence type="ECO:0000256" key="7">
    <source>
        <dbReference type="ARBA" id="ARBA00022490"/>
    </source>
</evidence>
<dbReference type="FunFam" id="2.60.40.150:FF:000099">
    <property type="entry name" value="Copine 3"/>
    <property type="match status" value="1"/>
</dbReference>
<dbReference type="SUPFAM" id="SSF49562">
    <property type="entry name" value="C2 domain (Calcium/lipid-binding domain, CaLB)"/>
    <property type="match status" value="2"/>
</dbReference>
<evidence type="ECO:0000256" key="11">
    <source>
        <dbReference type="ARBA" id="ARBA00022837"/>
    </source>
</evidence>
<evidence type="ECO:0000256" key="1">
    <source>
        <dbReference type="ARBA" id="ARBA00004123"/>
    </source>
</evidence>
<evidence type="ECO:0000256" key="16">
    <source>
        <dbReference type="ARBA" id="ARBA00065466"/>
    </source>
</evidence>
<dbReference type="PROSITE" id="PS50004">
    <property type="entry name" value="C2"/>
    <property type="match status" value="2"/>
</dbReference>
<dbReference type="GO" id="GO:0005634">
    <property type="term" value="C:nucleus"/>
    <property type="evidence" value="ECO:0007669"/>
    <property type="project" value="UniProtKB-SubCell"/>
</dbReference>
<dbReference type="Pfam" id="PF07002">
    <property type="entry name" value="Copine"/>
    <property type="match status" value="1"/>
</dbReference>
<comment type="similarity">
    <text evidence="5">Belongs to the copine family.</text>
</comment>
<dbReference type="FunFam" id="2.60.40.150:FF:000042">
    <property type="entry name" value="Copine 3"/>
    <property type="match status" value="1"/>
</dbReference>
<protein>
    <recommendedName>
        <fullName evidence="17">Copine-3</fullName>
    </recommendedName>
    <alternativeName>
        <fullName evidence="18">Copine III</fullName>
    </alternativeName>
</protein>
<dbReference type="InterPro" id="IPR045052">
    <property type="entry name" value="Copine"/>
</dbReference>
<comment type="function">
    <text evidence="15">Calcium-dependent phospholipid-binding protein that plays a role in ERBB2-mediated tumor cell migration in response to growth factor heregulin stimulation.</text>
</comment>
<evidence type="ECO:0000256" key="9">
    <source>
        <dbReference type="ARBA" id="ARBA00022723"/>
    </source>
</evidence>
<evidence type="ECO:0000313" key="21">
    <source>
        <dbReference type="RefSeq" id="XP_031572817.1"/>
    </source>
</evidence>
<dbReference type="InterPro" id="IPR037768">
    <property type="entry name" value="C2B_Copine"/>
</dbReference>
<keyword evidence="8" id="KW-0597">Phosphoprotein</keyword>
<dbReference type="InterPro" id="IPR010734">
    <property type="entry name" value="Copine_C"/>
</dbReference>
<dbReference type="InterPro" id="IPR000008">
    <property type="entry name" value="C2_dom"/>
</dbReference>
<dbReference type="KEGG" id="aten:116306838"/>
<dbReference type="AlphaFoldDB" id="A0A6P8J042"/>
<comment type="subcellular location">
    <subcellularLocation>
        <location evidence="3">Cell junction</location>
        <location evidence="3">Focal adhesion</location>
    </subcellularLocation>
    <subcellularLocation>
        <location evidence="2">Cell membrane</location>
    </subcellularLocation>
    <subcellularLocation>
        <location evidence="4">Cytoplasm</location>
    </subcellularLocation>
    <subcellularLocation>
        <location evidence="1">Nucleus</location>
    </subcellularLocation>
</comment>
<organism evidence="20 21">
    <name type="scientific">Actinia tenebrosa</name>
    <name type="common">Australian red waratah sea anemone</name>
    <dbReference type="NCBI Taxonomy" id="6105"/>
    <lineage>
        <taxon>Eukaryota</taxon>
        <taxon>Metazoa</taxon>
        <taxon>Cnidaria</taxon>
        <taxon>Anthozoa</taxon>
        <taxon>Hexacorallia</taxon>
        <taxon>Actiniaria</taxon>
        <taxon>Actiniidae</taxon>
        <taxon>Actinia</taxon>
    </lineage>
</organism>
<evidence type="ECO:0000256" key="6">
    <source>
        <dbReference type="ARBA" id="ARBA00022475"/>
    </source>
</evidence>
<evidence type="ECO:0000256" key="14">
    <source>
        <dbReference type="ARBA" id="ARBA00023242"/>
    </source>
</evidence>
<evidence type="ECO:0000256" key="18">
    <source>
        <dbReference type="ARBA" id="ARBA00076171"/>
    </source>
</evidence>
<sequence>MEQTQCVTKVELHISCRGLIDKDVLSKSDPIAVLLMQDKDGRWFEYARTEHVKNNLNPDFSKSISLDYYFEMVQKLKFTVYDVDNESTDLDDDDFLGGMECTLGQVVSKKTFTKELEIKEKKAGTITVFAEEVSGTSDRVKIAFTAKNLDNKDFLSKSDPFLEISRMKSDGGFVLVHRTEVIDNNLNPIWKPFEMTVNSLCGGDYDAKLKIDVYDYDEGDTNDFIGSTETTLKGLLDAHPEGKSFELINPKKKQKKKNYVNSGQLLVNNCEIVRIYSFLEYVMGGCQLNFSVGVDFTLSNGDPTEPHSLHYMKQNKPNEYIKALTSVGEICQDYDTDKLFPAFGFGADIPPKFQTSHAFPLNFNPANPQCEGIIGVVAAYKACLAQIELSAPTNTAPIIQQVAELASEASRQTTASQYFVLLILTDGVLSDMAETKYALVCASYLPMSVIIVGVGSANFSKMEELDADDGLLSVHGKVADRDIVQFVPFRDFEKKSPALLAQHVLAEVPKQVQEYFNKRKIPPLNPKGPSPPSLDAL</sequence>
<dbReference type="InParanoid" id="A0A6P8J042"/>
<evidence type="ECO:0000256" key="3">
    <source>
        <dbReference type="ARBA" id="ARBA00004246"/>
    </source>
</evidence>
<dbReference type="PANTHER" id="PTHR10857">
    <property type="entry name" value="COPINE"/>
    <property type="match status" value="1"/>
</dbReference>
<reference evidence="21" key="1">
    <citation type="submission" date="2025-08" db="UniProtKB">
        <authorList>
            <consortium name="RefSeq"/>
        </authorList>
    </citation>
    <scope>IDENTIFICATION</scope>
    <source>
        <tissue evidence="21">Tentacle</tissue>
    </source>
</reference>
<evidence type="ECO:0000256" key="17">
    <source>
        <dbReference type="ARBA" id="ARBA00074834"/>
    </source>
</evidence>
<dbReference type="CDD" id="cd04048">
    <property type="entry name" value="C2A_Copine"/>
    <property type="match status" value="1"/>
</dbReference>
<dbReference type="GO" id="GO:0005737">
    <property type="term" value="C:cytoplasm"/>
    <property type="evidence" value="ECO:0007669"/>
    <property type="project" value="UniProtKB-SubCell"/>
</dbReference>
<keyword evidence="6" id="KW-1003">Cell membrane</keyword>
<keyword evidence="7" id="KW-0963">Cytoplasm</keyword>
<keyword evidence="13" id="KW-0472">Membrane</keyword>
<evidence type="ECO:0000313" key="20">
    <source>
        <dbReference type="Proteomes" id="UP000515163"/>
    </source>
</evidence>
<dbReference type="InterPro" id="IPR035892">
    <property type="entry name" value="C2_domain_sf"/>
</dbReference>
<dbReference type="GO" id="GO:0046872">
    <property type="term" value="F:metal ion binding"/>
    <property type="evidence" value="ECO:0007669"/>
    <property type="project" value="UniProtKB-KW"/>
</dbReference>
<evidence type="ECO:0000256" key="8">
    <source>
        <dbReference type="ARBA" id="ARBA00022553"/>
    </source>
</evidence>
<dbReference type="RefSeq" id="XP_031572817.1">
    <property type="nucleotide sequence ID" value="XM_031716957.1"/>
</dbReference>
<keyword evidence="10" id="KW-0677">Repeat</keyword>
<name>A0A6P8J042_ACTTE</name>
<keyword evidence="20" id="KW-1185">Reference proteome</keyword>
<dbReference type="GeneID" id="116306838"/>
<dbReference type="InterPro" id="IPR036465">
    <property type="entry name" value="vWFA_dom_sf"/>
</dbReference>
<feature type="domain" description="C2" evidence="19">
    <location>
        <begin position="1"/>
        <end position="116"/>
    </location>
</feature>
<evidence type="ECO:0000256" key="12">
    <source>
        <dbReference type="ARBA" id="ARBA00022949"/>
    </source>
</evidence>
<dbReference type="GO" id="GO:0005925">
    <property type="term" value="C:focal adhesion"/>
    <property type="evidence" value="ECO:0007669"/>
    <property type="project" value="UniProtKB-SubCell"/>
</dbReference>
<dbReference type="GO" id="GO:0005886">
    <property type="term" value="C:plasma membrane"/>
    <property type="evidence" value="ECO:0007669"/>
    <property type="project" value="UniProtKB-SubCell"/>
</dbReference>
<dbReference type="SUPFAM" id="SSF53300">
    <property type="entry name" value="vWA-like"/>
    <property type="match status" value="1"/>
</dbReference>
<evidence type="ECO:0000256" key="2">
    <source>
        <dbReference type="ARBA" id="ARBA00004236"/>
    </source>
</evidence>
<evidence type="ECO:0000256" key="10">
    <source>
        <dbReference type="ARBA" id="ARBA00022737"/>
    </source>
</evidence>
<feature type="domain" description="C2" evidence="19">
    <location>
        <begin position="122"/>
        <end position="245"/>
    </location>
</feature>
<dbReference type="OrthoDB" id="5855668at2759"/>
<dbReference type="Pfam" id="PF00168">
    <property type="entry name" value="C2"/>
    <property type="match status" value="2"/>
</dbReference>
<evidence type="ECO:0000256" key="13">
    <source>
        <dbReference type="ARBA" id="ARBA00023136"/>
    </source>
</evidence>
<dbReference type="Gene3D" id="2.60.40.150">
    <property type="entry name" value="C2 domain"/>
    <property type="match status" value="2"/>
</dbReference>
<evidence type="ECO:0000256" key="4">
    <source>
        <dbReference type="ARBA" id="ARBA00004496"/>
    </source>
</evidence>
<accession>A0A6P8J042</accession>
<evidence type="ECO:0000256" key="15">
    <source>
        <dbReference type="ARBA" id="ARBA00058857"/>
    </source>
</evidence>
<evidence type="ECO:0000259" key="19">
    <source>
        <dbReference type="PROSITE" id="PS50004"/>
    </source>
</evidence>
<dbReference type="PANTHER" id="PTHR10857:SF102">
    <property type="entry name" value="C2 DOMAIN-CONTAINING PROTEIN"/>
    <property type="match status" value="1"/>
</dbReference>
<keyword evidence="12" id="KW-0965">Cell junction</keyword>
<dbReference type="Proteomes" id="UP000515163">
    <property type="component" value="Unplaced"/>
</dbReference>
<keyword evidence="9" id="KW-0479">Metal-binding</keyword>
<dbReference type="FunCoup" id="A0A6P8J042">
    <property type="interactions" value="2313"/>
</dbReference>
<evidence type="ECO:0000256" key="5">
    <source>
        <dbReference type="ARBA" id="ARBA00009048"/>
    </source>
</evidence>
<dbReference type="SMART" id="SM00239">
    <property type="entry name" value="C2"/>
    <property type="match status" value="2"/>
</dbReference>
<gene>
    <name evidence="21" type="primary">LOC116306838</name>
</gene>
<keyword evidence="11" id="KW-0106">Calcium</keyword>
<dbReference type="CDD" id="cd04047">
    <property type="entry name" value="C2B_Copine"/>
    <property type="match status" value="1"/>
</dbReference>
<comment type="subunit">
    <text evidence="16">Monomer. Interacts with ERBB2 (preferentially with the tyrosine phosphorylated form); this interaction occurs at the cell membrane and is increased in a growth factor heregulin-dependent manner. Interacts with SHC1; this interaction may mediate the binding of CPNE3 with ERBB2. Interacts with RACK1.</text>
</comment>
<dbReference type="GO" id="GO:0005544">
    <property type="term" value="F:calcium-dependent phospholipid binding"/>
    <property type="evidence" value="ECO:0007669"/>
    <property type="project" value="InterPro"/>
</dbReference>
<dbReference type="GO" id="GO:0071277">
    <property type="term" value="P:cellular response to calcium ion"/>
    <property type="evidence" value="ECO:0007669"/>
    <property type="project" value="TreeGrafter"/>
</dbReference>
<dbReference type="InterPro" id="IPR002035">
    <property type="entry name" value="VWF_A"/>
</dbReference>
<proteinExistence type="inferred from homology"/>
<dbReference type="SMART" id="SM00327">
    <property type="entry name" value="VWA"/>
    <property type="match status" value="1"/>
</dbReference>
<keyword evidence="14" id="KW-0539">Nucleus</keyword>